<reference evidence="2 3" key="1">
    <citation type="submission" date="2015-01" db="EMBL/GenBank/DDBJ databases">
        <title>Evolution of Trichinella species and genotypes.</title>
        <authorList>
            <person name="Korhonen P.K."/>
            <person name="Edoardo P."/>
            <person name="Giuseppe L.R."/>
            <person name="Gasser R.B."/>
        </authorList>
    </citation>
    <scope>NUCLEOTIDE SEQUENCE [LARGE SCALE GENOMIC DNA]</scope>
    <source>
        <strain evidence="2">ISS3</strain>
    </source>
</reference>
<gene>
    <name evidence="2" type="ORF">T01_9660</name>
</gene>
<accession>A0A0V1AN39</accession>
<dbReference type="EMBL" id="JYDH01000509">
    <property type="protein sequence ID" value="KRY26241.1"/>
    <property type="molecule type" value="Genomic_DNA"/>
</dbReference>
<organism evidence="2 3">
    <name type="scientific">Trichinella spiralis</name>
    <name type="common">Trichina worm</name>
    <dbReference type="NCBI Taxonomy" id="6334"/>
    <lineage>
        <taxon>Eukaryota</taxon>
        <taxon>Metazoa</taxon>
        <taxon>Ecdysozoa</taxon>
        <taxon>Nematoda</taxon>
        <taxon>Enoplea</taxon>
        <taxon>Dorylaimia</taxon>
        <taxon>Trichinellida</taxon>
        <taxon>Trichinellidae</taxon>
        <taxon>Trichinella</taxon>
    </lineage>
</organism>
<keyword evidence="3" id="KW-1185">Reference proteome</keyword>
<protein>
    <submittedName>
        <fullName evidence="2">Uncharacterized protein</fullName>
    </submittedName>
</protein>
<evidence type="ECO:0000313" key="2">
    <source>
        <dbReference type="EMBL" id="KRY26241.1"/>
    </source>
</evidence>
<dbReference type="InParanoid" id="A0A0V1AN39"/>
<evidence type="ECO:0000256" key="1">
    <source>
        <dbReference type="SAM" id="MobiDB-lite"/>
    </source>
</evidence>
<comment type="caution">
    <text evidence="2">The sequence shown here is derived from an EMBL/GenBank/DDBJ whole genome shotgun (WGS) entry which is preliminary data.</text>
</comment>
<sequence>MENCLKRKRFKVTTAFDCTVRQLNHRYDLHVNDGKKEKTMMKDLSDQPAPPGSTATLKRDVLEKILGPSSKN</sequence>
<proteinExistence type="predicted"/>
<name>A0A0V1AN39_TRISP</name>
<dbReference type="AlphaFoldDB" id="A0A0V1AN39"/>
<evidence type="ECO:0000313" key="3">
    <source>
        <dbReference type="Proteomes" id="UP000054776"/>
    </source>
</evidence>
<feature type="region of interest" description="Disordered" evidence="1">
    <location>
        <begin position="41"/>
        <end position="72"/>
    </location>
</feature>
<dbReference type="Proteomes" id="UP000054776">
    <property type="component" value="Unassembled WGS sequence"/>
</dbReference>